<accession>A0A8T2NKB6</accession>
<dbReference type="AlphaFoldDB" id="A0A8T2NKB6"/>
<feature type="compositionally biased region" description="Basic and acidic residues" evidence="1">
    <location>
        <begin position="120"/>
        <end position="141"/>
    </location>
</feature>
<gene>
    <name evidence="2" type="ORF">JZ751_027063</name>
</gene>
<feature type="compositionally biased region" description="Basic and acidic residues" evidence="1">
    <location>
        <begin position="68"/>
        <end position="107"/>
    </location>
</feature>
<comment type="caution">
    <text evidence="2">The sequence shown here is derived from an EMBL/GenBank/DDBJ whole genome shotgun (WGS) entry which is preliminary data.</text>
</comment>
<protein>
    <submittedName>
        <fullName evidence="2">Uncharacterized protein</fullName>
    </submittedName>
</protein>
<keyword evidence="3" id="KW-1185">Reference proteome</keyword>
<proteinExistence type="predicted"/>
<sequence length="177" mass="20434">MEEVRWLSLLRYCPSLSSCSGRQNTPDAHFRAAPRAKRSALSSSGHTSTFVDIRFEFTVRWPVAKGARTPEKWRRTAPREWEEESEGRTKGRDKQRERETWVKRETDGLPSSPHSQTHPPQRDRQEGGRERGREPGREGGHSQRRNKPANQMEKGEVCVLLTSILQIQQRGVTMLIF</sequence>
<organism evidence="2 3">
    <name type="scientific">Albula glossodonta</name>
    <name type="common">roundjaw bonefish</name>
    <dbReference type="NCBI Taxonomy" id="121402"/>
    <lineage>
        <taxon>Eukaryota</taxon>
        <taxon>Metazoa</taxon>
        <taxon>Chordata</taxon>
        <taxon>Craniata</taxon>
        <taxon>Vertebrata</taxon>
        <taxon>Euteleostomi</taxon>
        <taxon>Actinopterygii</taxon>
        <taxon>Neopterygii</taxon>
        <taxon>Teleostei</taxon>
        <taxon>Albuliformes</taxon>
        <taxon>Albulidae</taxon>
        <taxon>Albula</taxon>
    </lineage>
</organism>
<dbReference type="EMBL" id="JAFBMS010000073">
    <property type="protein sequence ID" value="KAG9338092.1"/>
    <property type="molecule type" value="Genomic_DNA"/>
</dbReference>
<evidence type="ECO:0000256" key="1">
    <source>
        <dbReference type="SAM" id="MobiDB-lite"/>
    </source>
</evidence>
<feature type="region of interest" description="Disordered" evidence="1">
    <location>
        <begin position="67"/>
        <end position="151"/>
    </location>
</feature>
<evidence type="ECO:0000313" key="2">
    <source>
        <dbReference type="EMBL" id="KAG9338092.1"/>
    </source>
</evidence>
<feature type="compositionally biased region" description="Low complexity" evidence="1">
    <location>
        <begin position="110"/>
        <end position="119"/>
    </location>
</feature>
<evidence type="ECO:0000313" key="3">
    <source>
        <dbReference type="Proteomes" id="UP000824540"/>
    </source>
</evidence>
<reference evidence="2" key="1">
    <citation type="thesis" date="2021" institute="BYU ScholarsArchive" country="Provo, UT, USA">
        <title>Applications of and Algorithms for Genome Assembly and Genomic Analyses with an Emphasis on Marine Teleosts.</title>
        <authorList>
            <person name="Pickett B.D."/>
        </authorList>
    </citation>
    <scope>NUCLEOTIDE SEQUENCE</scope>
    <source>
        <strain evidence="2">HI-2016</strain>
    </source>
</reference>
<name>A0A8T2NKB6_9TELE</name>
<dbReference type="Proteomes" id="UP000824540">
    <property type="component" value="Unassembled WGS sequence"/>
</dbReference>